<dbReference type="EMBL" id="KI672280">
    <property type="protein sequence ID" value="ETL42521.1"/>
    <property type="molecule type" value="Genomic_DNA"/>
</dbReference>
<protein>
    <submittedName>
        <fullName evidence="1">Uncharacterized protein</fullName>
    </submittedName>
</protein>
<dbReference type="Proteomes" id="UP000053864">
    <property type="component" value="Unassembled WGS sequence"/>
</dbReference>
<evidence type="ECO:0000313" key="2">
    <source>
        <dbReference type="Proteomes" id="UP000053864"/>
    </source>
</evidence>
<sequence length="119" mass="13205">MKDSLATQPDLKIGSSQLISSSVDGSISVNIEARLESELLQHGLGTCFPIQGIWPLLQEVKILKFALLADEMVKKNLALALQDVLADVGLSLKFQFRGMWKALSIIRAVFNHQLNLYRP</sequence>
<dbReference type="AlphaFoldDB" id="W2J810"/>
<proteinExistence type="predicted"/>
<evidence type="ECO:0000313" key="1">
    <source>
        <dbReference type="EMBL" id="ETL42521.1"/>
    </source>
</evidence>
<gene>
    <name evidence="1" type="ORF">L916_06684</name>
</gene>
<reference evidence="1 2" key="1">
    <citation type="submission" date="2013-11" db="EMBL/GenBank/DDBJ databases">
        <title>The Genome Sequence of Phytophthora parasitica CJ05E6.</title>
        <authorList>
            <consortium name="The Broad Institute Genomics Platform"/>
            <person name="Russ C."/>
            <person name="Tyler B."/>
            <person name="Panabieres F."/>
            <person name="Shan W."/>
            <person name="Tripathy S."/>
            <person name="Grunwald N."/>
            <person name="Machado M."/>
            <person name="Johnson C.S."/>
            <person name="Arredondo F."/>
            <person name="Hong C."/>
            <person name="Coffey M."/>
            <person name="Young S.K."/>
            <person name="Zeng Q."/>
            <person name="Gargeya S."/>
            <person name="Fitzgerald M."/>
            <person name="Abouelleil A."/>
            <person name="Alvarado L."/>
            <person name="Chapman S.B."/>
            <person name="Gainer-Dewar J."/>
            <person name="Goldberg J."/>
            <person name="Griggs A."/>
            <person name="Gujja S."/>
            <person name="Hansen M."/>
            <person name="Howarth C."/>
            <person name="Imamovic A."/>
            <person name="Ireland A."/>
            <person name="Larimer J."/>
            <person name="McCowan C."/>
            <person name="Murphy C."/>
            <person name="Pearson M."/>
            <person name="Poon T.W."/>
            <person name="Priest M."/>
            <person name="Roberts A."/>
            <person name="Saif S."/>
            <person name="Shea T."/>
            <person name="Sykes S."/>
            <person name="Wortman J."/>
            <person name="Nusbaum C."/>
            <person name="Birren B."/>
        </authorList>
    </citation>
    <scope>NUCLEOTIDE SEQUENCE [LARGE SCALE GENOMIC DNA]</scope>
    <source>
        <strain evidence="1 2">CJ05E6</strain>
    </source>
</reference>
<accession>W2J810</accession>
<name>W2J810_PHYNI</name>
<organism evidence="1 2">
    <name type="scientific">Phytophthora nicotianae</name>
    <name type="common">Potato buckeye rot agent</name>
    <name type="synonym">Phytophthora parasitica</name>
    <dbReference type="NCBI Taxonomy" id="4792"/>
    <lineage>
        <taxon>Eukaryota</taxon>
        <taxon>Sar</taxon>
        <taxon>Stramenopiles</taxon>
        <taxon>Oomycota</taxon>
        <taxon>Peronosporomycetes</taxon>
        <taxon>Peronosporales</taxon>
        <taxon>Peronosporaceae</taxon>
        <taxon>Phytophthora</taxon>
    </lineage>
</organism>